<evidence type="ECO:0000256" key="1">
    <source>
        <dbReference type="SAM" id="Phobius"/>
    </source>
</evidence>
<gene>
    <name evidence="2" type="ORF">ELS20_06780</name>
</gene>
<protein>
    <submittedName>
        <fullName evidence="2">Uncharacterized protein</fullName>
    </submittedName>
</protein>
<dbReference type="Pfam" id="PF24365">
    <property type="entry name" value="DUF7521"/>
    <property type="match status" value="1"/>
</dbReference>
<dbReference type="RefSeq" id="WP_129755307.1">
    <property type="nucleotide sequence ID" value="NZ_JAFKAA010000002.1"/>
</dbReference>
<organism evidence="2 3">
    <name type="scientific">Haloarcula hispanica</name>
    <dbReference type="NCBI Taxonomy" id="51589"/>
    <lineage>
        <taxon>Archaea</taxon>
        <taxon>Methanobacteriati</taxon>
        <taxon>Methanobacteriota</taxon>
        <taxon>Stenosarchaea group</taxon>
        <taxon>Halobacteria</taxon>
        <taxon>Halobacteriales</taxon>
        <taxon>Haloarculaceae</taxon>
        <taxon>Haloarcula</taxon>
    </lineage>
</organism>
<comment type="caution">
    <text evidence="2">The sequence shown here is derived from an EMBL/GenBank/DDBJ whole genome shotgun (WGS) entry which is preliminary data.</text>
</comment>
<dbReference type="InterPro" id="IPR055943">
    <property type="entry name" value="DUF7521"/>
</dbReference>
<feature type="transmembrane region" description="Helical" evidence="1">
    <location>
        <begin position="71"/>
        <end position="90"/>
    </location>
</feature>
<reference evidence="2 3" key="1">
    <citation type="submission" date="2018-12" db="EMBL/GenBank/DDBJ databases">
        <title>Draft genome sequence of Haloarcula hispinica strain 18.1, an halophilic archaeon isolated from Chott El Jerid of Southern Tunisia.</title>
        <authorList>
            <person name="Najjari A."/>
            <person name="Ben Dhia O."/>
            <person name="Ferjani R."/>
            <person name="Mahjoubi M."/>
            <person name="Sghaier H."/>
            <person name="Elshahed M."/>
            <person name="Ouzari H.I."/>
            <person name="Cherid A."/>
            <person name="Youssef N."/>
        </authorList>
    </citation>
    <scope>NUCLEOTIDE SEQUENCE [LARGE SCALE GENOMIC DNA]</scope>
    <source>
        <strain evidence="2 3">18.1</strain>
    </source>
</reference>
<dbReference type="Proteomes" id="UP000293535">
    <property type="component" value="Unassembled WGS sequence"/>
</dbReference>
<accession>A0A482TCJ8</accession>
<evidence type="ECO:0000313" key="3">
    <source>
        <dbReference type="Proteomes" id="UP000293535"/>
    </source>
</evidence>
<feature type="transmembrane region" description="Helical" evidence="1">
    <location>
        <begin position="38"/>
        <end position="59"/>
    </location>
</feature>
<feature type="transmembrane region" description="Helical" evidence="1">
    <location>
        <begin position="6"/>
        <end position="26"/>
    </location>
</feature>
<keyword evidence="1" id="KW-0472">Membrane</keyword>
<dbReference type="AlphaFoldDB" id="A0A482TCJ8"/>
<sequence>MLGANAVLLIGMKTVTLFCGVILTTLTYRAYRRTRAPAMRALCLGIGFVTLGAILGGSLHQFVGMPVAQSVTVEELFTAAGFFILTYSLYMDQPAAMS</sequence>
<evidence type="ECO:0000313" key="2">
    <source>
        <dbReference type="EMBL" id="RYJ09739.1"/>
    </source>
</evidence>
<name>A0A482TCJ8_HALHI</name>
<keyword evidence="1" id="KW-1133">Transmembrane helix</keyword>
<keyword evidence="1" id="KW-0812">Transmembrane</keyword>
<dbReference type="EMBL" id="RZIG01000002">
    <property type="protein sequence ID" value="RYJ09739.1"/>
    <property type="molecule type" value="Genomic_DNA"/>
</dbReference>
<proteinExistence type="predicted"/>